<evidence type="ECO:0000256" key="1">
    <source>
        <dbReference type="ARBA" id="ARBA00004229"/>
    </source>
</evidence>
<evidence type="ECO:0000256" key="4">
    <source>
        <dbReference type="ARBA" id="ARBA00022528"/>
    </source>
</evidence>
<evidence type="ECO:0000259" key="13">
    <source>
        <dbReference type="Pfam" id="PF20791"/>
    </source>
</evidence>
<keyword evidence="15" id="KW-1185">Reference proteome</keyword>
<gene>
    <name evidence="14" type="ORF">TIFTF001_006687</name>
</gene>
<keyword evidence="6 11" id="KW-0378">Hydrolase</keyword>
<dbReference type="InterPro" id="IPR045023">
    <property type="entry name" value="FATA/B"/>
</dbReference>
<dbReference type="PANTHER" id="PTHR31727:SF2">
    <property type="entry name" value="PALMITOYL-ACYL CARRIER PROTEIN THIOESTERASE, CHLOROPLASTIC"/>
    <property type="match status" value="1"/>
</dbReference>
<evidence type="ECO:0000256" key="5">
    <source>
        <dbReference type="ARBA" id="ARBA00022640"/>
    </source>
</evidence>
<keyword evidence="3 11" id="KW-0444">Lipid biosynthesis</keyword>
<sequence>MELHLAAPRSFKQEIVSIRRRIGGNKLKLDRGSRLKCKADFSAEDLMNKNKAINKRFEHFGWKSDWKLDDNYIGRLMKGGLLFQQNFLVRSYELGPDCKMSIGALVNLLQESSLNHLKSTGVMVEGFGSTPEMIRRSLIWVVCRLHIVVDAYPSWGDVVQVETWACASGRNGVRRDWLIRDYNTCKTLLRASSGYVMMNKETRKLSKFIEKTREEVKVILMDYCDPIIEEDDTELRDLDFQAANYVGTSLSSAPDSIVETHKLRAIRVEFRKECEKKSLLQSLGALASETDDGVLELDHTLCLVENGSQILRARTVWMPRN</sequence>
<keyword evidence="9 11" id="KW-0443">Lipid metabolism</keyword>
<comment type="subcellular location">
    <subcellularLocation>
        <location evidence="1 11">Plastid</location>
        <location evidence="1 11">Chloroplast</location>
    </subcellularLocation>
</comment>
<evidence type="ECO:0000256" key="9">
    <source>
        <dbReference type="ARBA" id="ARBA00023098"/>
    </source>
</evidence>
<dbReference type="InterPro" id="IPR029069">
    <property type="entry name" value="HotDog_dom_sf"/>
</dbReference>
<dbReference type="Pfam" id="PF01643">
    <property type="entry name" value="Acyl-ACP_TE"/>
    <property type="match status" value="1"/>
</dbReference>
<evidence type="ECO:0000313" key="15">
    <source>
        <dbReference type="Proteomes" id="UP001187192"/>
    </source>
</evidence>
<dbReference type="PANTHER" id="PTHR31727">
    <property type="entry name" value="OLEOYL-ACYL CARRIER PROTEIN THIOESTERASE 1, CHLOROPLASTIC"/>
    <property type="match status" value="1"/>
</dbReference>
<dbReference type="Pfam" id="PF20791">
    <property type="entry name" value="Acyl-ACP_TE_C"/>
    <property type="match status" value="1"/>
</dbReference>
<evidence type="ECO:0000256" key="3">
    <source>
        <dbReference type="ARBA" id="ARBA00022516"/>
    </source>
</evidence>
<reference evidence="14" key="1">
    <citation type="submission" date="2023-07" db="EMBL/GenBank/DDBJ databases">
        <title>draft genome sequence of fig (Ficus carica).</title>
        <authorList>
            <person name="Takahashi T."/>
            <person name="Nishimura K."/>
        </authorList>
    </citation>
    <scope>NUCLEOTIDE SEQUENCE</scope>
</reference>
<evidence type="ECO:0000313" key="14">
    <source>
        <dbReference type="EMBL" id="GMN37282.1"/>
    </source>
</evidence>
<organism evidence="14 15">
    <name type="scientific">Ficus carica</name>
    <name type="common">Common fig</name>
    <dbReference type="NCBI Taxonomy" id="3494"/>
    <lineage>
        <taxon>Eukaryota</taxon>
        <taxon>Viridiplantae</taxon>
        <taxon>Streptophyta</taxon>
        <taxon>Embryophyta</taxon>
        <taxon>Tracheophyta</taxon>
        <taxon>Spermatophyta</taxon>
        <taxon>Magnoliopsida</taxon>
        <taxon>eudicotyledons</taxon>
        <taxon>Gunneridae</taxon>
        <taxon>Pentapetalae</taxon>
        <taxon>rosids</taxon>
        <taxon>fabids</taxon>
        <taxon>Rosales</taxon>
        <taxon>Moraceae</taxon>
        <taxon>Ficeae</taxon>
        <taxon>Ficus</taxon>
    </lineage>
</organism>
<keyword evidence="10 11" id="KW-0275">Fatty acid biosynthesis</keyword>
<dbReference type="SUPFAM" id="SSF54637">
    <property type="entry name" value="Thioesterase/thiol ester dehydrase-isomerase"/>
    <property type="match status" value="1"/>
</dbReference>
<comment type="similarity">
    <text evidence="2 11">Belongs to the acyl-ACP thioesterase family.</text>
</comment>
<evidence type="ECO:0000259" key="12">
    <source>
        <dbReference type="Pfam" id="PF01643"/>
    </source>
</evidence>
<comment type="caution">
    <text evidence="14">The sequence shown here is derived from an EMBL/GenBank/DDBJ whole genome shotgun (WGS) entry which is preliminary data.</text>
</comment>
<dbReference type="CDD" id="cd00586">
    <property type="entry name" value="4HBT"/>
    <property type="match status" value="1"/>
</dbReference>
<dbReference type="GO" id="GO:0016297">
    <property type="term" value="F:fatty acyl-[ACP] hydrolase activity"/>
    <property type="evidence" value="ECO:0007669"/>
    <property type="project" value="InterPro"/>
</dbReference>
<evidence type="ECO:0000256" key="8">
    <source>
        <dbReference type="ARBA" id="ARBA00022946"/>
    </source>
</evidence>
<evidence type="ECO:0000256" key="7">
    <source>
        <dbReference type="ARBA" id="ARBA00022832"/>
    </source>
</evidence>
<evidence type="ECO:0000256" key="11">
    <source>
        <dbReference type="RuleBase" id="RU363096"/>
    </source>
</evidence>
<dbReference type="EC" id="3.1.2.-" evidence="11"/>
<evidence type="ECO:0000256" key="2">
    <source>
        <dbReference type="ARBA" id="ARBA00006500"/>
    </source>
</evidence>
<keyword evidence="4 11" id="KW-0150">Chloroplast</keyword>
<keyword evidence="7 11" id="KW-0276">Fatty acid metabolism</keyword>
<name>A0AA87ZNL1_FICCA</name>
<keyword evidence="5 11" id="KW-0934">Plastid</keyword>
<dbReference type="Gene3D" id="3.10.129.10">
    <property type="entry name" value="Hotdog Thioesterase"/>
    <property type="match status" value="1"/>
</dbReference>
<keyword evidence="8" id="KW-0809">Transit peptide</keyword>
<protein>
    <recommendedName>
        <fullName evidence="11">Acyl-[acyl-carrier-protein] hydrolase</fullName>
        <ecNumber evidence="11">3.1.2.-</ecNumber>
    </recommendedName>
</protein>
<dbReference type="AlphaFoldDB" id="A0AA87ZNL1"/>
<dbReference type="InterPro" id="IPR002864">
    <property type="entry name" value="Acyl-ACP_thioesterase_NHD"/>
</dbReference>
<evidence type="ECO:0000256" key="10">
    <source>
        <dbReference type="ARBA" id="ARBA00023160"/>
    </source>
</evidence>
<dbReference type="EMBL" id="BTGU01000006">
    <property type="protein sequence ID" value="GMN37282.1"/>
    <property type="molecule type" value="Genomic_DNA"/>
</dbReference>
<proteinExistence type="inferred from homology"/>
<dbReference type="GO" id="GO:0009507">
    <property type="term" value="C:chloroplast"/>
    <property type="evidence" value="ECO:0007669"/>
    <property type="project" value="UniProtKB-SubCell"/>
</dbReference>
<dbReference type="GO" id="GO:0000036">
    <property type="term" value="F:acyl carrier activity"/>
    <property type="evidence" value="ECO:0007669"/>
    <property type="project" value="TreeGrafter"/>
</dbReference>
<dbReference type="Proteomes" id="UP001187192">
    <property type="component" value="Unassembled WGS sequence"/>
</dbReference>
<dbReference type="InterPro" id="IPR049427">
    <property type="entry name" value="Acyl-ACP_TE_C"/>
</dbReference>
<comment type="function">
    <text evidence="11">Plays an essential role in chain termination during de novo fatty acid synthesis.</text>
</comment>
<accession>A0AA87ZNL1</accession>
<feature type="domain" description="Acyl-ACP thioesterase-like C-terminal" evidence="13">
    <location>
        <begin position="243"/>
        <end position="318"/>
    </location>
</feature>
<feature type="domain" description="Acyl-ACP thioesterase N-terminal hotdog" evidence="12">
    <location>
        <begin position="81"/>
        <end position="213"/>
    </location>
</feature>
<evidence type="ECO:0000256" key="6">
    <source>
        <dbReference type="ARBA" id="ARBA00022801"/>
    </source>
</evidence>